<gene>
    <name evidence="1" type="ORF">F383_11452</name>
</gene>
<keyword evidence="2" id="KW-1185">Reference proteome</keyword>
<proteinExistence type="predicted"/>
<sequence length="48" mass="5517">MQKNSMSSMEEPKSRTCILHQLICPWHCAPMKSSSLCTFVLSFSFFLC</sequence>
<accession>A0A0B0PX67</accession>
<evidence type="ECO:0000313" key="2">
    <source>
        <dbReference type="Proteomes" id="UP000032142"/>
    </source>
</evidence>
<evidence type="ECO:0000313" key="1">
    <source>
        <dbReference type="EMBL" id="KHG28011.1"/>
    </source>
</evidence>
<dbReference type="EMBL" id="KN443252">
    <property type="protein sequence ID" value="KHG28011.1"/>
    <property type="molecule type" value="Genomic_DNA"/>
</dbReference>
<dbReference type="Proteomes" id="UP000032142">
    <property type="component" value="Unassembled WGS sequence"/>
</dbReference>
<protein>
    <submittedName>
        <fullName evidence="1">Uncharacterized protein</fullName>
    </submittedName>
</protein>
<name>A0A0B0PX67_GOSAR</name>
<dbReference type="AlphaFoldDB" id="A0A0B0PX67"/>
<organism evidence="1 2">
    <name type="scientific">Gossypium arboreum</name>
    <name type="common">Tree cotton</name>
    <name type="synonym">Gossypium nanking</name>
    <dbReference type="NCBI Taxonomy" id="29729"/>
    <lineage>
        <taxon>Eukaryota</taxon>
        <taxon>Viridiplantae</taxon>
        <taxon>Streptophyta</taxon>
        <taxon>Embryophyta</taxon>
        <taxon>Tracheophyta</taxon>
        <taxon>Spermatophyta</taxon>
        <taxon>Magnoliopsida</taxon>
        <taxon>eudicotyledons</taxon>
        <taxon>Gunneridae</taxon>
        <taxon>Pentapetalae</taxon>
        <taxon>rosids</taxon>
        <taxon>malvids</taxon>
        <taxon>Malvales</taxon>
        <taxon>Malvaceae</taxon>
        <taxon>Malvoideae</taxon>
        <taxon>Gossypium</taxon>
    </lineage>
</organism>
<reference evidence="2" key="1">
    <citation type="submission" date="2014-09" db="EMBL/GenBank/DDBJ databases">
        <authorList>
            <person name="Mudge J."/>
            <person name="Ramaraj T."/>
            <person name="Lindquist I.E."/>
            <person name="Bharti A.K."/>
            <person name="Sundararajan A."/>
            <person name="Cameron C.T."/>
            <person name="Woodward J.E."/>
            <person name="May G.D."/>
            <person name="Brubaker C."/>
            <person name="Broadhvest J."/>
            <person name="Wilkins T.A."/>
        </authorList>
    </citation>
    <scope>NUCLEOTIDE SEQUENCE</scope>
    <source>
        <strain evidence="2">cv. AKA8401</strain>
    </source>
</reference>